<dbReference type="SUPFAM" id="SSF63380">
    <property type="entry name" value="Riboflavin synthase domain-like"/>
    <property type="match status" value="1"/>
</dbReference>
<evidence type="ECO:0000256" key="3">
    <source>
        <dbReference type="ARBA" id="ARBA00038177"/>
    </source>
</evidence>
<dbReference type="Gene3D" id="3.40.50.80">
    <property type="entry name" value="Nucleotide-binding domain of ferredoxin-NADP reductase (FNR) module"/>
    <property type="match status" value="1"/>
</dbReference>
<dbReference type="PRINTS" id="PR00410">
    <property type="entry name" value="PHEHYDRXLASE"/>
</dbReference>
<dbReference type="InterPro" id="IPR050415">
    <property type="entry name" value="MRET"/>
</dbReference>
<protein>
    <recommendedName>
        <fullName evidence="4">FAD-binding FR-type domain-containing protein</fullName>
    </recommendedName>
</protein>
<dbReference type="RefSeq" id="WP_136853389.1">
    <property type="nucleotide sequence ID" value="NZ_SWCI01000006.1"/>
</dbReference>
<dbReference type="GO" id="GO:0016491">
    <property type="term" value="F:oxidoreductase activity"/>
    <property type="evidence" value="ECO:0007669"/>
    <property type="project" value="UniProtKB-KW"/>
</dbReference>
<keyword evidence="6" id="KW-1185">Reference proteome</keyword>
<evidence type="ECO:0000259" key="4">
    <source>
        <dbReference type="PROSITE" id="PS51384"/>
    </source>
</evidence>
<dbReference type="SUPFAM" id="SSF52343">
    <property type="entry name" value="Ferredoxin reductase-like, C-terminal NADP-linked domain"/>
    <property type="match status" value="1"/>
</dbReference>
<dbReference type="EMBL" id="SWCI01000006">
    <property type="protein sequence ID" value="TKB48712.1"/>
    <property type="molecule type" value="Genomic_DNA"/>
</dbReference>
<dbReference type="InterPro" id="IPR017927">
    <property type="entry name" value="FAD-bd_FR_type"/>
</dbReference>
<accession>A0A4U1BD99</accession>
<dbReference type="PANTHER" id="PTHR47354">
    <property type="entry name" value="NADH OXIDOREDUCTASE HCR"/>
    <property type="match status" value="1"/>
</dbReference>
<proteinExistence type="inferred from homology"/>
<dbReference type="PROSITE" id="PS51384">
    <property type="entry name" value="FAD_FR"/>
    <property type="match status" value="1"/>
</dbReference>
<name>A0A4U1BD99_9GAMM</name>
<dbReference type="Proteomes" id="UP000305674">
    <property type="component" value="Unassembled WGS sequence"/>
</dbReference>
<dbReference type="AlphaFoldDB" id="A0A4U1BD99"/>
<dbReference type="InterPro" id="IPR017938">
    <property type="entry name" value="Riboflavin_synthase-like_b-brl"/>
</dbReference>
<keyword evidence="1" id="KW-0560">Oxidoreductase</keyword>
<dbReference type="GO" id="GO:0008218">
    <property type="term" value="P:bioluminescence"/>
    <property type="evidence" value="ECO:0007669"/>
    <property type="project" value="UniProtKB-KW"/>
</dbReference>
<dbReference type="OrthoDB" id="9806195at2"/>
<dbReference type="Gene3D" id="2.40.30.10">
    <property type="entry name" value="Translation factors"/>
    <property type="match status" value="1"/>
</dbReference>
<evidence type="ECO:0000256" key="2">
    <source>
        <dbReference type="ARBA" id="ARBA00023223"/>
    </source>
</evidence>
<organism evidence="5 6">
    <name type="scientific">Ferrimonas sediminicola</name>
    <dbReference type="NCBI Taxonomy" id="2569538"/>
    <lineage>
        <taxon>Bacteria</taxon>
        <taxon>Pseudomonadati</taxon>
        <taxon>Pseudomonadota</taxon>
        <taxon>Gammaproteobacteria</taxon>
        <taxon>Alteromonadales</taxon>
        <taxon>Ferrimonadaceae</taxon>
        <taxon>Ferrimonas</taxon>
    </lineage>
</organism>
<evidence type="ECO:0000256" key="1">
    <source>
        <dbReference type="ARBA" id="ARBA00023002"/>
    </source>
</evidence>
<evidence type="ECO:0000313" key="6">
    <source>
        <dbReference type="Proteomes" id="UP000305674"/>
    </source>
</evidence>
<evidence type="ECO:0000313" key="5">
    <source>
        <dbReference type="EMBL" id="TKB48712.1"/>
    </source>
</evidence>
<gene>
    <name evidence="5" type="ORF">FCL40_11205</name>
</gene>
<dbReference type="InterPro" id="IPR001433">
    <property type="entry name" value="OxRdtase_FAD/NAD-bd"/>
</dbReference>
<feature type="domain" description="FAD-binding FR-type" evidence="4">
    <location>
        <begin position="1"/>
        <end position="106"/>
    </location>
</feature>
<comment type="caution">
    <text evidence="5">The sequence shown here is derived from an EMBL/GenBank/DDBJ whole genome shotgun (WGS) entry which is preliminary data.</text>
</comment>
<dbReference type="PANTHER" id="PTHR47354:SF7">
    <property type="entry name" value="NAD(P)H-FLAVIN REDUCTASE"/>
    <property type="match status" value="1"/>
</dbReference>
<keyword evidence="2" id="KW-0455">Luminescence</keyword>
<dbReference type="Pfam" id="PF00175">
    <property type="entry name" value="NAD_binding_1"/>
    <property type="match status" value="1"/>
</dbReference>
<reference evidence="5 6" key="1">
    <citation type="submission" date="2019-04" db="EMBL/GenBank/DDBJ databases">
        <authorList>
            <person name="Hwang J.C."/>
        </authorList>
    </citation>
    <scope>NUCLEOTIDE SEQUENCE [LARGE SCALE GENOMIC DNA]</scope>
    <source>
        <strain evidence="5 6">IMCC35001</strain>
    </source>
</reference>
<sequence>MDATIATIVSAQLVNQDVYHIRLRPHLPMAAVAGQYVEICLDNGWCVPYSMANDPQPGGELELYIQHFPEGRACDQVIRALTGRKEVPILVDGRVAYAPEWDKDPLILLSAGCGISQSRSIIEHRLAGTSAQPVYLCWGGRDDQELFELPQLQSWLNDRRFMADLTLESPLQGWGNARGYVVDVALQRLAWMTELERKRARVVLTGSPAMVNASIARLVQAGFCRDRLLADQDYYSPRTLTPLTVEPVTA</sequence>
<dbReference type="InterPro" id="IPR039261">
    <property type="entry name" value="FNR_nucleotide-bd"/>
</dbReference>
<comment type="similarity">
    <text evidence="3">Belongs to the Fre/LuxG FAD/NAD(P) flavoprotein oxidoreductase family.</text>
</comment>